<dbReference type="OrthoDB" id="248175at2"/>
<dbReference type="RefSeq" id="WP_146511300.1">
    <property type="nucleotide sequence ID" value="NZ_SIHI01000018.1"/>
</dbReference>
<evidence type="ECO:0000313" key="4">
    <source>
        <dbReference type="EMBL" id="TWT49810.1"/>
    </source>
</evidence>
<dbReference type="Gene3D" id="2.40.10.120">
    <property type="match status" value="1"/>
</dbReference>
<reference evidence="4 5" key="1">
    <citation type="submission" date="2019-02" db="EMBL/GenBank/DDBJ databases">
        <title>Deep-cultivation of Planctomycetes and their phenomic and genomic characterization uncovers novel biology.</title>
        <authorList>
            <person name="Wiegand S."/>
            <person name="Jogler M."/>
            <person name="Boedeker C."/>
            <person name="Pinto D."/>
            <person name="Vollmers J."/>
            <person name="Rivas-Marin E."/>
            <person name="Kohn T."/>
            <person name="Peeters S.H."/>
            <person name="Heuer A."/>
            <person name="Rast P."/>
            <person name="Oberbeckmann S."/>
            <person name="Bunk B."/>
            <person name="Jeske O."/>
            <person name="Meyerdierks A."/>
            <person name="Storesund J.E."/>
            <person name="Kallscheuer N."/>
            <person name="Luecker S."/>
            <person name="Lage O.M."/>
            <person name="Pohl T."/>
            <person name="Merkel B.J."/>
            <person name="Hornburger P."/>
            <person name="Mueller R.-W."/>
            <person name="Bruemmer F."/>
            <person name="Labrenz M."/>
            <person name="Spormann A.M."/>
            <person name="Op Den Camp H."/>
            <person name="Overmann J."/>
            <person name="Amann R."/>
            <person name="Jetten M.S.M."/>
            <person name="Mascher T."/>
            <person name="Medema M.H."/>
            <person name="Devos D.P."/>
            <person name="Kaster A.-K."/>
            <person name="Ovreas L."/>
            <person name="Rohde M."/>
            <person name="Galperin M.Y."/>
            <person name="Jogler C."/>
        </authorList>
    </citation>
    <scope>NUCLEOTIDE SEQUENCE [LARGE SCALE GENOMIC DNA]</scope>
    <source>
        <strain evidence="4 5">KOR42</strain>
    </source>
</reference>
<evidence type="ECO:0000256" key="1">
    <source>
        <dbReference type="ARBA" id="ARBA00007100"/>
    </source>
</evidence>
<dbReference type="GO" id="GO:0004252">
    <property type="term" value="F:serine-type endopeptidase activity"/>
    <property type="evidence" value="ECO:0007669"/>
    <property type="project" value="InterPro"/>
</dbReference>
<comment type="similarity">
    <text evidence="1">Belongs to the UPF0162 family.</text>
</comment>
<evidence type="ECO:0000259" key="2">
    <source>
        <dbReference type="Pfam" id="PF06439"/>
    </source>
</evidence>
<name>A0A5C5WGM7_9PLAN</name>
<feature type="domain" description="3-keto-alpha-glucoside-1,2-lyase/3-keto-2-hydroxy-glucal hydratase" evidence="2">
    <location>
        <begin position="245"/>
        <end position="405"/>
    </location>
</feature>
<dbReference type="Proteomes" id="UP000317243">
    <property type="component" value="Unassembled WGS sequence"/>
</dbReference>
<dbReference type="SUPFAM" id="SSF50494">
    <property type="entry name" value="Trypsin-like serine proteases"/>
    <property type="match status" value="1"/>
</dbReference>
<dbReference type="Pfam" id="PF06439">
    <property type="entry name" value="3keto-disac_hyd"/>
    <property type="match status" value="1"/>
</dbReference>
<dbReference type="InterPro" id="IPR010496">
    <property type="entry name" value="AL/BT2_dom"/>
</dbReference>
<keyword evidence="4" id="KW-0645">Protease</keyword>
<comment type="caution">
    <text evidence="4">The sequence shown here is derived from an EMBL/GenBank/DDBJ whole genome shotgun (WGS) entry which is preliminary data.</text>
</comment>
<evidence type="ECO:0000259" key="3">
    <source>
        <dbReference type="Pfam" id="PF13369"/>
    </source>
</evidence>
<dbReference type="EMBL" id="SIHI01000018">
    <property type="protein sequence ID" value="TWT49810.1"/>
    <property type="molecule type" value="Genomic_DNA"/>
</dbReference>
<dbReference type="PANTHER" id="PTHR31350:SF21">
    <property type="entry name" value="F-BOX ONLY PROTEIN 21"/>
    <property type="match status" value="1"/>
</dbReference>
<dbReference type="InterPro" id="IPR001940">
    <property type="entry name" value="Peptidase_S1C"/>
</dbReference>
<dbReference type="InterPro" id="IPR009003">
    <property type="entry name" value="Peptidase_S1_PA"/>
</dbReference>
<dbReference type="Gene3D" id="2.60.120.560">
    <property type="entry name" value="Exo-inulinase, domain 1"/>
    <property type="match status" value="1"/>
</dbReference>
<keyword evidence="5" id="KW-1185">Reference proteome</keyword>
<dbReference type="GO" id="GO:0006508">
    <property type="term" value="P:proteolysis"/>
    <property type="evidence" value="ECO:0007669"/>
    <property type="project" value="UniProtKB-KW"/>
</dbReference>
<gene>
    <name evidence="4" type="primary">htrA_5</name>
    <name evidence="4" type="ORF">KOR42_38830</name>
</gene>
<dbReference type="Gene3D" id="1.25.40.10">
    <property type="entry name" value="Tetratricopeptide repeat domain"/>
    <property type="match status" value="1"/>
</dbReference>
<feature type="domain" description="Protein SirB1 N-terminal" evidence="3">
    <location>
        <begin position="515"/>
        <end position="665"/>
    </location>
</feature>
<dbReference type="InterPro" id="IPR011990">
    <property type="entry name" value="TPR-like_helical_dom_sf"/>
</dbReference>
<dbReference type="Pfam" id="PF13365">
    <property type="entry name" value="Trypsin_2"/>
    <property type="match status" value="1"/>
</dbReference>
<evidence type="ECO:0000313" key="5">
    <source>
        <dbReference type="Proteomes" id="UP000317243"/>
    </source>
</evidence>
<protein>
    <submittedName>
        <fullName evidence="4">Putative serine protease HtrA</fullName>
    </submittedName>
</protein>
<organism evidence="4 5">
    <name type="scientific">Thalassoglobus neptunius</name>
    <dbReference type="NCBI Taxonomy" id="1938619"/>
    <lineage>
        <taxon>Bacteria</taxon>
        <taxon>Pseudomonadati</taxon>
        <taxon>Planctomycetota</taxon>
        <taxon>Planctomycetia</taxon>
        <taxon>Planctomycetales</taxon>
        <taxon>Planctomycetaceae</taxon>
        <taxon>Thalassoglobus</taxon>
    </lineage>
</organism>
<dbReference type="PRINTS" id="PR00834">
    <property type="entry name" value="PROTEASES2C"/>
</dbReference>
<accession>A0A5C5WGM7</accession>
<dbReference type="PANTHER" id="PTHR31350">
    <property type="entry name" value="SI:DKEY-261L7.2"/>
    <property type="match status" value="1"/>
</dbReference>
<dbReference type="SUPFAM" id="SSF48452">
    <property type="entry name" value="TPR-like"/>
    <property type="match status" value="1"/>
</dbReference>
<dbReference type="AlphaFoldDB" id="A0A5C5WGM7"/>
<sequence>MNQLVQRFMWGILIGVTSTLNAQDPVTFNEVPLEVSQVDNENFLQTVRRSQESTVVVEMLGRDGDPLGIGTGFVVRSDGLIATNLHVVGEARPIRVRLYDEREFQVTSIHATDKSRDVALIKIDATDLTPLPLAEPGSLEQGEVIFALGNPQGLEHSVVTGVVSGFRDGVDEMKLIQLAIPIEQGNSGGPLLDMDGRVHGMLTLKSRLTDNLGYAVPIDAVHDLLESPNPVLMEQWLTIGALNPEQWEPQGTSVNWRQRAGEIHVSGQGDGFGGRALCLHRADLPELPFEVAVDVRVHEEDGAAGLAFHSDGNDIHYGFYPSSGVLRLTRFDGPTVYSWNVLQDQKTVHWTPNSWNKIKVRIEEDRLSCFCNDELIFEQMHPQLQSGKIGLVKFRHTTASFKRFRFGSELPDERPSPEVLARVNSLANEIPISRPIPIDFVREQTDLDMVGQKAFHSAAKNLEAQAQQLRVLAREIHEEQTRQELVAKLEASPPELIEAALLIARLENPELNVEEYRQTVDALAQRFLDSIPEDLPPAEILDAFHEFLFEKNGFHGSRTNYYSASNSYLNEVIDDREGLPLTLSILYLELAQRVGLTASGIGLPGHFLVRVDLPDEQKYIDVFDKGTVLTEMMCRRLVRETTGLPWNASYLDPQDATSIIKRMLRNLIGIANSESDLEAALRYTRTVLAIDPNSVEDRLYKAVLCYNTERWDEGLEEVRKVLQEQPPEIELGRVRELQDAILERQRESESGSD</sequence>
<dbReference type="InterPro" id="IPR032698">
    <property type="entry name" value="SirB1_N"/>
</dbReference>
<proteinExistence type="inferred from homology"/>
<dbReference type="Pfam" id="PF13369">
    <property type="entry name" value="Transglut_core2"/>
    <property type="match status" value="1"/>
</dbReference>
<keyword evidence="4" id="KW-0378">Hydrolase</keyword>